<evidence type="ECO:0000313" key="1">
    <source>
        <dbReference type="EMBL" id="GAP50436.1"/>
    </source>
</evidence>
<accession>A0A0K8PRG9</accession>
<reference evidence="1" key="1">
    <citation type="journal article" date="2015" name="Genome Announc.">
        <title>Draft Genome Sequence of Thiostrepton-Producing Streptomyces azureus ATCC 14921.</title>
        <authorList>
            <person name="Sakihara K."/>
            <person name="Maeda J."/>
            <person name="Tashiro K."/>
            <person name="Fujino Y."/>
            <person name="Kuhara S."/>
            <person name="Ohshima T."/>
            <person name="Ogata S."/>
            <person name="Doi K."/>
        </authorList>
    </citation>
    <scope>NUCLEOTIDE SEQUENCE [LARGE SCALE GENOMIC DNA]</scope>
    <source>
        <strain evidence="1">ATCC14921</strain>
    </source>
</reference>
<evidence type="ECO:0000313" key="2">
    <source>
        <dbReference type="Proteomes" id="UP000053859"/>
    </source>
</evidence>
<dbReference type="Proteomes" id="UP000053859">
    <property type="component" value="Unassembled WGS sequence"/>
</dbReference>
<dbReference type="PATRIC" id="fig|146537.3.peg.5568"/>
<dbReference type="AlphaFoldDB" id="A0A0K8PRG9"/>
<keyword evidence="2" id="KW-1185">Reference proteome</keyword>
<proteinExistence type="predicted"/>
<sequence length="119" mass="13130">MIRVPDAPIDRLTGAWRHRADTGRVDCALRCCFRGLAEPACTRGWLVGDAGGVGCVLRCCFRGLAEPVCTRGWLAGDAGRVDRPVTLSRHEVTLVELTPVVDETSLWWDEWRLPGREAA</sequence>
<gene>
    <name evidence="1" type="ORF">SAZU_5293</name>
</gene>
<name>A0A0K8PRG9_STRAJ</name>
<protein>
    <submittedName>
        <fullName evidence="1">4-beta-xylosidase</fullName>
    </submittedName>
</protein>
<organism evidence="1 2">
    <name type="scientific">Streptomyces azureus</name>
    <dbReference type="NCBI Taxonomy" id="146537"/>
    <lineage>
        <taxon>Bacteria</taxon>
        <taxon>Bacillati</taxon>
        <taxon>Actinomycetota</taxon>
        <taxon>Actinomycetes</taxon>
        <taxon>Kitasatosporales</taxon>
        <taxon>Streptomycetaceae</taxon>
        <taxon>Streptomyces</taxon>
    </lineage>
</organism>
<dbReference type="EMBL" id="DF968336">
    <property type="protein sequence ID" value="GAP50436.1"/>
    <property type="molecule type" value="Genomic_DNA"/>
</dbReference>